<keyword evidence="1 6" id="KW-0645">Protease</keyword>
<reference evidence="8 9" key="1">
    <citation type="journal article" date="2000" name="Nature">
        <title>The genome sequence of the plant pathogen Xylella fastidiosa.</title>
        <authorList>
            <person name="Simpson A.J."/>
            <person name="Reinach F.C."/>
            <person name="Arruda P."/>
            <person name="Abreu F.A."/>
            <person name="Acencio M."/>
            <person name="Alvarenga R."/>
            <person name="Alves L.M."/>
            <person name="Araya J.E."/>
            <person name="Baia G.S."/>
            <person name="Baptista C.S."/>
            <person name="Barros M.H."/>
            <person name="Bonaccorsi E.D."/>
            <person name="Bordin S."/>
            <person name="Bove J.M."/>
            <person name="Briones M.R."/>
            <person name="Bueno M.R."/>
            <person name="Camargo A.A."/>
            <person name="Camargo L.E."/>
            <person name="Carraro D.M."/>
            <person name="Carrer H."/>
            <person name="Colauto N.B."/>
            <person name="Colombo C."/>
            <person name="Costa F.F."/>
            <person name="Costa M.C."/>
            <person name="Costa-Neto C.M."/>
            <person name="Coutinho L.L."/>
            <person name="Cristofani M."/>
            <person name="Dias-Neto E."/>
            <person name="Docena C."/>
            <person name="El-Dorry H."/>
            <person name="Facincani A.P."/>
            <person name="Ferreira A.J."/>
            <person name="Ferreira V.C."/>
            <person name="Ferro J.A."/>
            <person name="Fraga J.S."/>
            <person name="Franca S.C."/>
            <person name="Franco M.C."/>
            <person name="Frohme M."/>
            <person name="Furlan L.R."/>
            <person name="Garnier M."/>
            <person name="Goldman G.H."/>
            <person name="Goldman M.H."/>
            <person name="Gomes S.L."/>
            <person name="Gruber A."/>
            <person name="Ho P.L."/>
            <person name="Hoheisel J.D."/>
            <person name="Junqueira M.L."/>
            <person name="Kemper E.L."/>
            <person name="Kitajima J.P."/>
            <person name="Krieger J.E."/>
            <person name="Kuramae E.E."/>
            <person name="Laigret F."/>
            <person name="Lambais M.R."/>
            <person name="Leite L.C."/>
            <person name="Lemos E.G."/>
            <person name="Lemos M.V."/>
            <person name="Lopes S.A."/>
            <person name="Lopes C.R."/>
            <person name="Machado J.A."/>
            <person name="Machado M.A."/>
            <person name="Madeira A.M."/>
            <person name="Madeira H.M."/>
            <person name="Marino C.L."/>
            <person name="Marques M.V."/>
            <person name="Martins E.A."/>
            <person name="Martins E.M."/>
            <person name="Matsukuma A.Y."/>
            <person name="Menck C.F."/>
            <person name="Miracca E.C."/>
            <person name="Miyaki C.Y."/>
            <person name="Monteriro-Vitorello C.B."/>
            <person name="Moon D.H."/>
            <person name="Nagai M.A."/>
            <person name="Nascimento A.L."/>
            <person name="Netto L.E."/>
            <person name="Nhani A.Jr."/>
            <person name="Nobrega F.G."/>
            <person name="Nunes L.R."/>
            <person name="Oliveira M.A."/>
            <person name="de Oliveira M.C."/>
            <person name="de Oliveira R.C."/>
            <person name="Palmieri D.A."/>
            <person name="Paris A."/>
            <person name="Peixoto B.R."/>
            <person name="Pereira G.A."/>
            <person name="Pereira H.A.Jr."/>
            <person name="Pesquero J.B."/>
            <person name="Quaggio R.B."/>
            <person name="Roberto P.G."/>
            <person name="Rodrigues V."/>
            <person name="de M Rosa A.J."/>
            <person name="de Rosa V.E.Jr."/>
            <person name="de Sa R.G."/>
            <person name="Santelli R.V."/>
            <person name="Sawasaki H.E."/>
            <person name="da Silva A.C."/>
            <person name="da Silva A.M."/>
            <person name="da Silva F.R."/>
            <person name="da Silva W.A.Jr."/>
            <person name="da Silveira J.F."/>
            <person name="Silvestri M.L."/>
            <person name="Siqueira W.J."/>
            <person name="de Souza A.A."/>
            <person name="de Souza A.P."/>
            <person name="Terenzi M.F."/>
            <person name="Truffi D."/>
            <person name="Tsai S.M."/>
            <person name="Tsuhako M.H."/>
            <person name="Vallada H."/>
            <person name="Van Sluys M.A."/>
            <person name="Verjovski-Almeida S."/>
            <person name="Vettore A.L."/>
            <person name="Zago M.A."/>
            <person name="Zatz M."/>
            <person name="Meidanis J."/>
            <person name="Setubal J.C."/>
        </authorList>
    </citation>
    <scope>NUCLEOTIDE SEQUENCE [LARGE SCALE GENOMIC DNA]</scope>
    <source>
        <strain evidence="8 9">9a5c</strain>
    </source>
</reference>
<dbReference type="PANTHER" id="PTHR22726">
    <property type="entry name" value="METALLOENDOPEPTIDASE OMA1"/>
    <property type="match status" value="1"/>
</dbReference>
<dbReference type="Pfam" id="PF01435">
    <property type="entry name" value="Peptidase_M48"/>
    <property type="match status" value="1"/>
</dbReference>
<keyword evidence="2" id="KW-0479">Metal-binding</keyword>
<accession>Q9PHD8</accession>
<dbReference type="PANTHER" id="PTHR22726:SF24">
    <property type="entry name" value="M48 FAMILY METALLOPEPTIDASE"/>
    <property type="match status" value="1"/>
</dbReference>
<evidence type="ECO:0000313" key="8">
    <source>
        <dbReference type="EMBL" id="AAF82819.1"/>
    </source>
</evidence>
<comment type="similarity">
    <text evidence="6">Belongs to the peptidase M48 family.</text>
</comment>
<dbReference type="GO" id="GO:0051603">
    <property type="term" value="P:proteolysis involved in protein catabolic process"/>
    <property type="evidence" value="ECO:0007669"/>
    <property type="project" value="TreeGrafter"/>
</dbReference>
<dbReference type="InterPro" id="IPR001915">
    <property type="entry name" value="Peptidase_M48"/>
</dbReference>
<protein>
    <recommendedName>
        <fullName evidence="7">Peptidase M48 domain-containing protein</fullName>
    </recommendedName>
</protein>
<evidence type="ECO:0000313" key="9">
    <source>
        <dbReference type="Proteomes" id="UP000000812"/>
    </source>
</evidence>
<evidence type="ECO:0000259" key="7">
    <source>
        <dbReference type="Pfam" id="PF01435"/>
    </source>
</evidence>
<dbReference type="GO" id="GO:0046872">
    <property type="term" value="F:metal ion binding"/>
    <property type="evidence" value="ECO:0007669"/>
    <property type="project" value="UniProtKB-KW"/>
</dbReference>
<evidence type="ECO:0000256" key="5">
    <source>
        <dbReference type="ARBA" id="ARBA00023049"/>
    </source>
</evidence>
<dbReference type="STRING" id="160492.XF_0006"/>
<gene>
    <name evidence="8" type="ordered locus">XF_0006</name>
</gene>
<evidence type="ECO:0000256" key="1">
    <source>
        <dbReference type="ARBA" id="ARBA00022670"/>
    </source>
</evidence>
<keyword evidence="5 6" id="KW-0482">Metalloprotease</keyword>
<evidence type="ECO:0000256" key="6">
    <source>
        <dbReference type="RuleBase" id="RU003983"/>
    </source>
</evidence>
<comment type="cofactor">
    <cofactor evidence="6">
        <name>Zn(2+)</name>
        <dbReference type="ChEBI" id="CHEBI:29105"/>
    </cofactor>
    <text evidence="6">Binds 1 zinc ion per subunit.</text>
</comment>
<dbReference type="GO" id="GO:0004222">
    <property type="term" value="F:metalloendopeptidase activity"/>
    <property type="evidence" value="ECO:0007669"/>
    <property type="project" value="InterPro"/>
</dbReference>
<evidence type="ECO:0000256" key="2">
    <source>
        <dbReference type="ARBA" id="ARBA00022723"/>
    </source>
</evidence>
<dbReference type="Proteomes" id="UP000000812">
    <property type="component" value="Chromosome"/>
</dbReference>
<proteinExistence type="inferred from homology"/>
<sequence>MVRLLDFISLGCTNFYETLNAFEETLTALIKNRGLMKKLSFFLIATLSLGACSTATSPTGRHQVFSGVSQQQLNQLGEQAFVEIKAKEKISGNVRQNAYVRCVVDALVAELPSQWRQVKWETMLFVNEEPNAFALPGGKVGVNTGIFRAAKNQEQLAAVLGHEIGHVVSRHHEERITWQLGTQAGLGLLGVLAGTAYGDSAATAVNQIGGLTAQAAFLLPGSRTQEREADIVGQRLMAQAGFDPIQAVYLWKNMLAIAGQRPPQWLSTHPDPTNRIRQLEQQSTVLASVYAQARDAGRVPHCSPAA</sequence>
<dbReference type="eggNOG" id="COG0501">
    <property type="taxonomic scope" value="Bacteria"/>
</dbReference>
<dbReference type="GO" id="GO:0016020">
    <property type="term" value="C:membrane"/>
    <property type="evidence" value="ECO:0007669"/>
    <property type="project" value="TreeGrafter"/>
</dbReference>
<evidence type="ECO:0000256" key="3">
    <source>
        <dbReference type="ARBA" id="ARBA00022801"/>
    </source>
</evidence>
<dbReference type="Gene3D" id="3.30.2010.10">
    <property type="entry name" value="Metalloproteases ('zincins'), catalytic domain"/>
    <property type="match status" value="1"/>
</dbReference>
<dbReference type="InterPro" id="IPR051156">
    <property type="entry name" value="Mito/Outer_Membr_Metalloprot"/>
</dbReference>
<dbReference type="KEGG" id="xfa:XF_0006"/>
<name>Q9PHD8_XYLFA</name>
<feature type="domain" description="Peptidase M48" evidence="7">
    <location>
        <begin position="96"/>
        <end position="281"/>
    </location>
</feature>
<evidence type="ECO:0000256" key="4">
    <source>
        <dbReference type="ARBA" id="ARBA00022833"/>
    </source>
</evidence>
<dbReference type="AlphaFoldDB" id="Q9PHD8"/>
<organism evidence="8 9">
    <name type="scientific">Xylella fastidiosa (strain 9a5c)</name>
    <dbReference type="NCBI Taxonomy" id="160492"/>
    <lineage>
        <taxon>Bacteria</taxon>
        <taxon>Pseudomonadati</taxon>
        <taxon>Pseudomonadota</taxon>
        <taxon>Gammaproteobacteria</taxon>
        <taxon>Lysobacterales</taxon>
        <taxon>Lysobacteraceae</taxon>
        <taxon>Xylella</taxon>
    </lineage>
</organism>
<keyword evidence="4 6" id="KW-0862">Zinc</keyword>
<dbReference type="PIR" id="D82860">
    <property type="entry name" value="D82860"/>
</dbReference>
<dbReference type="EMBL" id="AE003849">
    <property type="protein sequence ID" value="AAF82819.1"/>
    <property type="molecule type" value="Genomic_DNA"/>
</dbReference>
<keyword evidence="3 6" id="KW-0378">Hydrolase</keyword>
<dbReference type="CDD" id="cd07331">
    <property type="entry name" value="M48C_Oma1_like"/>
    <property type="match status" value="1"/>
</dbReference>
<dbReference type="HOGENOM" id="CLU_029002_5_0_6"/>